<sequence length="240" mass="26785">MSGHAMHADTPAPLGVLLLCLGCAVGLGVGLGHRDREVGAVSLRQAPVPTPNRQAPPIGDVPDVRKRPSRPSFLSSRLVAEIPFLRECQDVPTNSIKYFNMTTRLVGKADFFLNGAYEISRLAKDLSEIVIILTKCKEIVSANTCEHFQTWRFKKNICQNIFFGNQIWAKFNENIIPTPKCPAAPGTYQIRNATIDINVLQTLPMPLEGHVYRARHFMMEPNGVPHICSEAEIQFHRSRN</sequence>
<evidence type="ECO:0000256" key="2">
    <source>
        <dbReference type="SAM" id="SignalP"/>
    </source>
</evidence>
<feature type="region of interest" description="Disordered" evidence="1">
    <location>
        <begin position="47"/>
        <end position="68"/>
    </location>
</feature>
<reference evidence="4" key="1">
    <citation type="submission" date="2025-08" db="UniProtKB">
        <authorList>
            <consortium name="RefSeq"/>
        </authorList>
    </citation>
    <scope>IDENTIFICATION</scope>
    <source>
        <tissue evidence="4">Total insect</tissue>
    </source>
</reference>
<evidence type="ECO:0000256" key="1">
    <source>
        <dbReference type="SAM" id="MobiDB-lite"/>
    </source>
</evidence>
<accession>A0A6P8ZJL2</accession>
<dbReference type="Proteomes" id="UP000515158">
    <property type="component" value="Unplaced"/>
</dbReference>
<gene>
    <name evidence="4" type="primary">LOC117641892</name>
</gene>
<keyword evidence="3" id="KW-1185">Reference proteome</keyword>
<feature type="signal peptide" evidence="2">
    <location>
        <begin position="1"/>
        <end position="26"/>
    </location>
</feature>
<feature type="chain" id="PRO_5028214213" evidence="2">
    <location>
        <begin position="27"/>
        <end position="240"/>
    </location>
</feature>
<dbReference type="InParanoid" id="A0A6P8ZJL2"/>
<evidence type="ECO:0000313" key="3">
    <source>
        <dbReference type="Proteomes" id="UP000515158"/>
    </source>
</evidence>
<dbReference type="AlphaFoldDB" id="A0A6P8ZJL2"/>
<dbReference type="GeneID" id="117641892"/>
<organism evidence="4">
    <name type="scientific">Thrips palmi</name>
    <name type="common">Melon thrips</name>
    <dbReference type="NCBI Taxonomy" id="161013"/>
    <lineage>
        <taxon>Eukaryota</taxon>
        <taxon>Metazoa</taxon>
        <taxon>Ecdysozoa</taxon>
        <taxon>Arthropoda</taxon>
        <taxon>Hexapoda</taxon>
        <taxon>Insecta</taxon>
        <taxon>Pterygota</taxon>
        <taxon>Neoptera</taxon>
        <taxon>Paraneoptera</taxon>
        <taxon>Thysanoptera</taxon>
        <taxon>Terebrantia</taxon>
        <taxon>Thripoidea</taxon>
        <taxon>Thripidae</taxon>
        <taxon>Thrips</taxon>
    </lineage>
</organism>
<dbReference type="OrthoDB" id="8190244at2759"/>
<protein>
    <submittedName>
        <fullName evidence="4">Uncharacterized protein LOC117641892</fullName>
    </submittedName>
</protein>
<dbReference type="RefSeq" id="XP_034235549.1">
    <property type="nucleotide sequence ID" value="XM_034379658.1"/>
</dbReference>
<dbReference type="KEGG" id="tpal:117641892"/>
<evidence type="ECO:0000313" key="4">
    <source>
        <dbReference type="RefSeq" id="XP_034235549.1"/>
    </source>
</evidence>
<proteinExistence type="predicted"/>
<keyword evidence="2" id="KW-0732">Signal</keyword>
<name>A0A6P8ZJL2_THRPL</name>